<sequence>MGTSMDTELYPDSQDIVSSIDLTDTMVVGR</sequence>
<proteinExistence type="predicted"/>
<organism evidence="1">
    <name type="scientific">Rhizophora mucronata</name>
    <name type="common">Asiatic mangrove</name>
    <dbReference type="NCBI Taxonomy" id="61149"/>
    <lineage>
        <taxon>Eukaryota</taxon>
        <taxon>Viridiplantae</taxon>
        <taxon>Streptophyta</taxon>
        <taxon>Embryophyta</taxon>
        <taxon>Tracheophyta</taxon>
        <taxon>Spermatophyta</taxon>
        <taxon>Magnoliopsida</taxon>
        <taxon>eudicotyledons</taxon>
        <taxon>Gunneridae</taxon>
        <taxon>Pentapetalae</taxon>
        <taxon>rosids</taxon>
        <taxon>fabids</taxon>
        <taxon>Malpighiales</taxon>
        <taxon>Rhizophoraceae</taxon>
        <taxon>Rhizophora</taxon>
    </lineage>
</organism>
<accession>A0A2P2PN54</accession>
<dbReference type="EMBL" id="GGEC01075699">
    <property type="protein sequence ID" value="MBX56183.1"/>
    <property type="molecule type" value="Transcribed_RNA"/>
</dbReference>
<evidence type="ECO:0000313" key="1">
    <source>
        <dbReference type="EMBL" id="MBX56183.1"/>
    </source>
</evidence>
<dbReference type="AlphaFoldDB" id="A0A2P2PN54"/>
<name>A0A2P2PN54_RHIMU</name>
<protein>
    <submittedName>
        <fullName evidence="1">Uncharacterized protein</fullName>
    </submittedName>
</protein>
<reference evidence="1" key="1">
    <citation type="submission" date="2018-02" db="EMBL/GenBank/DDBJ databases">
        <title>Rhizophora mucronata_Transcriptome.</title>
        <authorList>
            <person name="Meera S.P."/>
            <person name="Sreeshan A."/>
            <person name="Augustine A."/>
        </authorList>
    </citation>
    <scope>NUCLEOTIDE SEQUENCE</scope>
    <source>
        <tissue evidence="1">Leaf</tissue>
    </source>
</reference>